<name>A0A1G7JHK1_9GAMM</name>
<dbReference type="EMBL" id="JAWXXP010000001">
    <property type="protein sequence ID" value="MDX5990472.1"/>
    <property type="molecule type" value="Genomic_DNA"/>
</dbReference>
<evidence type="ECO:0000313" key="5">
    <source>
        <dbReference type="Proteomes" id="UP000182413"/>
    </source>
</evidence>
<evidence type="ECO:0000313" key="3">
    <source>
        <dbReference type="EMBL" id="MDX5995487.1"/>
    </source>
</evidence>
<dbReference type="OrthoDB" id="6106484at2"/>
<proteinExistence type="predicted"/>
<evidence type="ECO:0000313" key="2">
    <source>
        <dbReference type="EMBL" id="MDX5995442.1"/>
    </source>
</evidence>
<gene>
    <name evidence="4" type="ORF">SAMN05216575_106222</name>
    <name evidence="1" type="ORF">SIM71_00150</name>
    <name evidence="2" type="ORF">SIM71_25555</name>
    <name evidence="3" type="ORF">SIM71_25785</name>
</gene>
<evidence type="ECO:0000313" key="1">
    <source>
        <dbReference type="EMBL" id="MDX5990472.1"/>
    </source>
</evidence>
<reference evidence="4 5" key="1">
    <citation type="submission" date="2016-10" db="EMBL/GenBank/DDBJ databases">
        <authorList>
            <person name="de Groot N.N."/>
        </authorList>
    </citation>
    <scope>NUCLEOTIDE SEQUENCE [LARGE SCALE GENOMIC DNA]</scope>
    <source>
        <strain evidence="4 5">JCM 10630</strain>
    </source>
</reference>
<dbReference type="EMBL" id="JAWXXP010000001">
    <property type="protein sequence ID" value="MDX5995442.1"/>
    <property type="molecule type" value="Genomic_DNA"/>
</dbReference>
<reference evidence="1 6" key="2">
    <citation type="submission" date="2023-11" db="EMBL/GenBank/DDBJ databases">
        <title>MicrobeMod: A computational toolkit for identifying prokaryotic methylation and restriction-modification with nanopore sequencing.</title>
        <authorList>
            <person name="Crits-Christoph A."/>
            <person name="Kang S.C."/>
            <person name="Lee H."/>
            <person name="Ostrov N."/>
        </authorList>
    </citation>
    <scope>NUCLEOTIDE SEQUENCE [LARGE SCALE GENOMIC DNA]</scope>
    <source>
        <strain evidence="1 6">ATCC BAA-571</strain>
    </source>
</reference>
<evidence type="ECO:0000313" key="4">
    <source>
        <dbReference type="EMBL" id="SDF23969.1"/>
    </source>
</evidence>
<dbReference type="EMBL" id="JAWXXP010000002">
    <property type="protein sequence ID" value="MDX5995487.1"/>
    <property type="molecule type" value="Genomic_DNA"/>
</dbReference>
<dbReference type="RefSeq" id="WP_074680668.1">
    <property type="nucleotide sequence ID" value="NZ_CBCSET010000010.1"/>
</dbReference>
<protein>
    <submittedName>
        <fullName evidence="4">Uncharacterized protein</fullName>
    </submittedName>
</protein>
<organism evidence="4 5">
    <name type="scientific">Ectopseudomonas alcaliphila</name>
    <dbReference type="NCBI Taxonomy" id="101564"/>
    <lineage>
        <taxon>Bacteria</taxon>
        <taxon>Pseudomonadati</taxon>
        <taxon>Pseudomonadota</taxon>
        <taxon>Gammaproteobacteria</taxon>
        <taxon>Pseudomonadales</taxon>
        <taxon>Pseudomonadaceae</taxon>
        <taxon>Ectopseudomonas</taxon>
    </lineage>
</organism>
<dbReference type="EMBL" id="FNAE01000006">
    <property type="protein sequence ID" value="SDF23969.1"/>
    <property type="molecule type" value="Genomic_DNA"/>
</dbReference>
<accession>A0A1G7JHK1</accession>
<dbReference type="Proteomes" id="UP001278050">
    <property type="component" value="Unassembled WGS sequence"/>
</dbReference>
<dbReference type="Proteomes" id="UP000182413">
    <property type="component" value="Unassembled WGS sequence"/>
</dbReference>
<evidence type="ECO:0000313" key="6">
    <source>
        <dbReference type="Proteomes" id="UP001278050"/>
    </source>
</evidence>
<dbReference type="AlphaFoldDB" id="A0A1G7JHK1"/>
<keyword evidence="6" id="KW-1185">Reference proteome</keyword>
<sequence>MNRLMPAPAGLPAMSPGDVDKVGKLEGFLGQLDQVAIATTHHFHAGLYARTIRIPAGVIITGALIKIPTLLILSGHATVFIGDDSLDLQGYHVLPGHAGRKQVFLAHVDTDLTMVFASQASTVEEAEAEFTDETDNLGSRRQNENLIIEGR</sequence>